<reference evidence="3" key="1">
    <citation type="submission" date="2021-06" db="EMBL/GenBank/DDBJ databases">
        <authorList>
            <person name="Kallberg Y."/>
            <person name="Tangrot J."/>
            <person name="Rosling A."/>
        </authorList>
    </citation>
    <scope>NUCLEOTIDE SEQUENCE</scope>
    <source>
        <strain evidence="3">CL551</strain>
    </source>
</reference>
<proteinExistence type="predicted"/>
<evidence type="ECO:0000313" key="4">
    <source>
        <dbReference type="Proteomes" id="UP000789342"/>
    </source>
</evidence>
<feature type="compositionally biased region" description="Basic residues" evidence="1">
    <location>
        <begin position="117"/>
        <end position="129"/>
    </location>
</feature>
<protein>
    <submittedName>
        <fullName evidence="3">10410_t:CDS:1</fullName>
    </submittedName>
</protein>
<accession>A0A9N9CJT5</accession>
<dbReference type="OrthoDB" id="10613818at2759"/>
<evidence type="ECO:0000256" key="2">
    <source>
        <dbReference type="SAM" id="Phobius"/>
    </source>
</evidence>
<comment type="caution">
    <text evidence="3">The sequence shown here is derived from an EMBL/GenBank/DDBJ whole genome shotgun (WGS) entry which is preliminary data.</text>
</comment>
<keyword evidence="2" id="KW-1133">Transmembrane helix</keyword>
<feature type="compositionally biased region" description="Low complexity" evidence="1">
    <location>
        <begin position="95"/>
        <end position="116"/>
    </location>
</feature>
<gene>
    <name evidence="3" type="ORF">AMORRO_LOCUS7998</name>
</gene>
<keyword evidence="2" id="KW-0812">Transmembrane</keyword>
<feature type="non-terminal residue" evidence="3">
    <location>
        <position position="242"/>
    </location>
</feature>
<dbReference type="AlphaFoldDB" id="A0A9N9CJT5"/>
<feature type="region of interest" description="Disordered" evidence="1">
    <location>
        <begin position="94"/>
        <end position="130"/>
    </location>
</feature>
<keyword evidence="4" id="KW-1185">Reference proteome</keyword>
<evidence type="ECO:0000256" key="1">
    <source>
        <dbReference type="SAM" id="MobiDB-lite"/>
    </source>
</evidence>
<feature type="transmembrane region" description="Helical" evidence="2">
    <location>
        <begin position="45"/>
        <end position="70"/>
    </location>
</feature>
<evidence type="ECO:0000313" key="3">
    <source>
        <dbReference type="EMBL" id="CAG8606040.1"/>
    </source>
</evidence>
<sequence length="242" mass="27330">MAVYSKRVRHEGKEDPNLISLTTTSVPMKYDYTVDNHGGLDVTDALVLTFSILLGLLFYIIIIVVIYLYLRDRNRQRDCKENFISLGVQTDPLTPRRVSSNSQSSFRSVVQSSTSSHTRRSSTQTKRHMSIQVTPQTLTITLMPHEIQDLVEKVTEITKPNASQKSRRIFPQPATVIPPQKPYPINPPPKCPTALPQECPIIIISPPQKSLSLATEQLTDQFIADRMTLLMNELTGEQENLD</sequence>
<dbReference type="Proteomes" id="UP000789342">
    <property type="component" value="Unassembled WGS sequence"/>
</dbReference>
<name>A0A9N9CJT5_9GLOM</name>
<keyword evidence="2" id="KW-0472">Membrane</keyword>
<organism evidence="3 4">
    <name type="scientific">Acaulospora morrowiae</name>
    <dbReference type="NCBI Taxonomy" id="94023"/>
    <lineage>
        <taxon>Eukaryota</taxon>
        <taxon>Fungi</taxon>
        <taxon>Fungi incertae sedis</taxon>
        <taxon>Mucoromycota</taxon>
        <taxon>Glomeromycotina</taxon>
        <taxon>Glomeromycetes</taxon>
        <taxon>Diversisporales</taxon>
        <taxon>Acaulosporaceae</taxon>
        <taxon>Acaulospora</taxon>
    </lineage>
</organism>
<dbReference type="EMBL" id="CAJVPV010006496">
    <property type="protein sequence ID" value="CAG8606040.1"/>
    <property type="molecule type" value="Genomic_DNA"/>
</dbReference>